<evidence type="ECO:0000313" key="2">
    <source>
        <dbReference type="EMBL" id="MFC6199328.1"/>
    </source>
</evidence>
<proteinExistence type="predicted"/>
<dbReference type="GO" id="GO:0004519">
    <property type="term" value="F:endonuclease activity"/>
    <property type="evidence" value="ECO:0007669"/>
    <property type="project" value="UniProtKB-KW"/>
</dbReference>
<protein>
    <submittedName>
        <fullName evidence="2">HNH endonuclease</fullName>
    </submittedName>
</protein>
<comment type="caution">
    <text evidence="2">The sequence shown here is derived from an EMBL/GenBank/DDBJ whole genome shotgun (WGS) entry which is preliminary data.</text>
</comment>
<dbReference type="RefSeq" id="WP_377380286.1">
    <property type="nucleotide sequence ID" value="NZ_JBHSSW010000028.1"/>
</dbReference>
<dbReference type="Pfam" id="PF13391">
    <property type="entry name" value="HNH_2"/>
    <property type="match status" value="1"/>
</dbReference>
<keyword evidence="3" id="KW-1185">Reference proteome</keyword>
<accession>A0ABW1SD80</accession>
<keyword evidence="2" id="KW-0540">Nuclease</keyword>
<name>A0ABW1SD80_9PROT</name>
<evidence type="ECO:0000313" key="3">
    <source>
        <dbReference type="Proteomes" id="UP001596303"/>
    </source>
</evidence>
<evidence type="ECO:0000259" key="1">
    <source>
        <dbReference type="Pfam" id="PF13391"/>
    </source>
</evidence>
<feature type="domain" description="HNH nuclease" evidence="1">
    <location>
        <begin position="200"/>
        <end position="253"/>
    </location>
</feature>
<keyword evidence="2" id="KW-0378">Hydrolase</keyword>
<keyword evidence="2" id="KW-0255">Endonuclease</keyword>
<dbReference type="Proteomes" id="UP001596303">
    <property type="component" value="Unassembled WGS sequence"/>
</dbReference>
<organism evidence="2 3">
    <name type="scientific">Ponticaulis profundi</name>
    <dbReference type="NCBI Taxonomy" id="2665222"/>
    <lineage>
        <taxon>Bacteria</taxon>
        <taxon>Pseudomonadati</taxon>
        <taxon>Pseudomonadota</taxon>
        <taxon>Alphaproteobacteria</taxon>
        <taxon>Hyphomonadales</taxon>
        <taxon>Hyphomonadaceae</taxon>
        <taxon>Ponticaulis</taxon>
    </lineage>
</organism>
<dbReference type="CDD" id="cd00085">
    <property type="entry name" value="HNHc"/>
    <property type="match status" value="1"/>
</dbReference>
<gene>
    <name evidence="2" type="ORF">ACFQDM_14675</name>
</gene>
<dbReference type="InterPro" id="IPR003615">
    <property type="entry name" value="HNH_nuc"/>
</dbReference>
<dbReference type="EMBL" id="JBHSSW010000028">
    <property type="protein sequence ID" value="MFC6199328.1"/>
    <property type="molecule type" value="Genomic_DNA"/>
</dbReference>
<reference evidence="3" key="1">
    <citation type="journal article" date="2019" name="Int. J. Syst. Evol. Microbiol.">
        <title>The Global Catalogue of Microorganisms (GCM) 10K type strain sequencing project: providing services to taxonomists for standard genome sequencing and annotation.</title>
        <authorList>
            <consortium name="The Broad Institute Genomics Platform"/>
            <consortium name="The Broad Institute Genome Sequencing Center for Infectious Disease"/>
            <person name="Wu L."/>
            <person name="Ma J."/>
        </authorList>
    </citation>
    <scope>NUCLEOTIDE SEQUENCE [LARGE SCALE GENOMIC DNA]</scope>
    <source>
        <strain evidence="3">CGMCC-1.15741</strain>
    </source>
</reference>
<sequence>MVNAVLVQGSQSDYDDQPGISYHFPKRYLRRMEQTVGDWVVFFAPVKDNGFSKDGRGAYYAAARIDSIARDQKLDEHFYAYYTPNTYASFASAVPRQIDGRFLEPSLQGRDGKANSGVSQNAVRHIPFEAFREILARGWREIEIELPRYDPTNDVPHGLSEAAAEFELDFERQTISELVNRKVRDVRFRGSVLLAYEKRCAVTGWQFVNGGGRAEVEGAHIKPVAHQGPDTIENGLALSGTVHWMFDRGLISIAANDEILISRKVNNSDEVRRIINPTGKLIRPKRPEHQPHPAFIAWHREHFGFAA</sequence>